<organism evidence="1 2">
    <name type="scientific">Trichonephila inaurata madagascariensis</name>
    <dbReference type="NCBI Taxonomy" id="2747483"/>
    <lineage>
        <taxon>Eukaryota</taxon>
        <taxon>Metazoa</taxon>
        <taxon>Ecdysozoa</taxon>
        <taxon>Arthropoda</taxon>
        <taxon>Chelicerata</taxon>
        <taxon>Arachnida</taxon>
        <taxon>Araneae</taxon>
        <taxon>Araneomorphae</taxon>
        <taxon>Entelegynae</taxon>
        <taxon>Araneoidea</taxon>
        <taxon>Nephilidae</taxon>
        <taxon>Trichonephila</taxon>
        <taxon>Trichonephila inaurata</taxon>
    </lineage>
</organism>
<name>A0A8X6WP67_9ARAC</name>
<protein>
    <submittedName>
        <fullName evidence="1">Uncharacterized protein</fullName>
    </submittedName>
</protein>
<dbReference type="EMBL" id="BMAV01001053">
    <property type="protein sequence ID" value="GFY38768.1"/>
    <property type="molecule type" value="Genomic_DNA"/>
</dbReference>
<dbReference type="AlphaFoldDB" id="A0A8X6WP67"/>
<accession>A0A8X6WP67</accession>
<keyword evidence="2" id="KW-1185">Reference proteome</keyword>
<comment type="caution">
    <text evidence="1">The sequence shown here is derived from an EMBL/GenBank/DDBJ whole genome shotgun (WGS) entry which is preliminary data.</text>
</comment>
<proteinExistence type="predicted"/>
<reference evidence="1" key="1">
    <citation type="submission" date="2020-08" db="EMBL/GenBank/DDBJ databases">
        <title>Multicomponent nature underlies the extraordinary mechanical properties of spider dragline silk.</title>
        <authorList>
            <person name="Kono N."/>
            <person name="Nakamura H."/>
            <person name="Mori M."/>
            <person name="Yoshida Y."/>
            <person name="Ohtoshi R."/>
            <person name="Malay A.D."/>
            <person name="Moran D.A.P."/>
            <person name="Tomita M."/>
            <person name="Numata K."/>
            <person name="Arakawa K."/>
        </authorList>
    </citation>
    <scope>NUCLEOTIDE SEQUENCE</scope>
</reference>
<evidence type="ECO:0000313" key="1">
    <source>
        <dbReference type="EMBL" id="GFY38768.1"/>
    </source>
</evidence>
<dbReference type="Proteomes" id="UP000886998">
    <property type="component" value="Unassembled WGS sequence"/>
</dbReference>
<sequence>MNGLRITPLQTLDSCSLHGQFLVAQIYFSSAGSPTCASSPRSLNTTLLLLVRWWLRLQRPLESGLRGKSHTYIHSFRGIIAAQPVW</sequence>
<gene>
    <name evidence="1" type="ORF">TNIN_110461</name>
</gene>
<evidence type="ECO:0000313" key="2">
    <source>
        <dbReference type="Proteomes" id="UP000886998"/>
    </source>
</evidence>